<evidence type="ECO:0000313" key="5">
    <source>
        <dbReference type="Proteomes" id="UP000198280"/>
    </source>
</evidence>
<keyword evidence="2" id="KW-0472">Membrane</keyword>
<dbReference type="Proteomes" id="UP000198280">
    <property type="component" value="Unassembled WGS sequence"/>
</dbReference>
<protein>
    <recommendedName>
        <fullName evidence="3">DUF8017 domain-containing protein</fullName>
    </recommendedName>
</protein>
<feature type="compositionally biased region" description="Low complexity" evidence="1">
    <location>
        <begin position="1"/>
        <end position="13"/>
    </location>
</feature>
<dbReference type="InterPro" id="IPR058330">
    <property type="entry name" value="DUF8017"/>
</dbReference>
<dbReference type="Pfam" id="PF26056">
    <property type="entry name" value="DUF8017"/>
    <property type="match status" value="1"/>
</dbReference>
<feature type="region of interest" description="Disordered" evidence="1">
    <location>
        <begin position="1"/>
        <end position="64"/>
    </location>
</feature>
<keyword evidence="2" id="KW-1133">Transmembrane helix</keyword>
<dbReference type="SUPFAM" id="SSF81995">
    <property type="entry name" value="beta-sandwich domain of Sec23/24"/>
    <property type="match status" value="1"/>
</dbReference>
<feature type="domain" description="DUF8017" evidence="3">
    <location>
        <begin position="145"/>
        <end position="321"/>
    </location>
</feature>
<evidence type="ECO:0000256" key="1">
    <source>
        <dbReference type="SAM" id="MobiDB-lite"/>
    </source>
</evidence>
<keyword evidence="5" id="KW-1185">Reference proteome</keyword>
<feature type="region of interest" description="Disordered" evidence="1">
    <location>
        <begin position="94"/>
        <end position="147"/>
    </location>
</feature>
<feature type="transmembrane region" description="Helical" evidence="2">
    <location>
        <begin position="67"/>
        <end position="88"/>
    </location>
</feature>
<dbReference type="RefSeq" id="WP_179279832.1">
    <property type="nucleotide sequence ID" value="NZ_FZOF01000007.1"/>
</dbReference>
<feature type="compositionally biased region" description="Pro residues" evidence="1">
    <location>
        <begin position="47"/>
        <end position="61"/>
    </location>
</feature>
<gene>
    <name evidence="4" type="ORF">SAMN05216252_107156</name>
</gene>
<feature type="compositionally biased region" description="Low complexity" evidence="1">
    <location>
        <begin position="22"/>
        <end position="46"/>
    </location>
</feature>
<accession>A0A239FZ90</accession>
<evidence type="ECO:0000256" key="2">
    <source>
        <dbReference type="SAM" id="Phobius"/>
    </source>
</evidence>
<proteinExistence type="predicted"/>
<feature type="compositionally biased region" description="Low complexity" evidence="1">
    <location>
        <begin position="99"/>
        <end position="129"/>
    </location>
</feature>
<keyword evidence="2" id="KW-0812">Transmembrane</keyword>
<evidence type="ECO:0000259" key="3">
    <source>
        <dbReference type="Pfam" id="PF26056"/>
    </source>
</evidence>
<sequence>MWPGQQEPGGPQYPQQPPQNQPPWGHQQQPSPYQPQQHPAYQQPPQMWGPPPGPGGPPKPPGGGRGAVIAVSVVAAVAVIAAGVLVAVKLTEDDRDPQAGPSTGGSPAASSSAPESPSPTPTATTSEEGPGPDDARGNPGEDTIKPVVPGWQTVVRSDMGVAYDLPKAWTVKPEGLLIGYEWDKNRVVTGGAAVLDEKWCGTDERGLAGVKGGKGAKSLKTQAVNEAYNWAYGKYNREGATKLTEAAPRAYTNAQGVHGWIASTRATGMKGKCAADGTSYSFTFLGKDKEVRSWLLIVDSGYAGATDAGTVAKVRDSVRLVG</sequence>
<reference evidence="4 5" key="1">
    <citation type="submission" date="2017-06" db="EMBL/GenBank/DDBJ databases">
        <authorList>
            <person name="Kim H.J."/>
            <person name="Triplett B.A."/>
        </authorList>
    </citation>
    <scope>NUCLEOTIDE SEQUENCE [LARGE SCALE GENOMIC DNA]</scope>
    <source>
        <strain evidence="4 5">CGMCC 4.1858</strain>
    </source>
</reference>
<name>A0A239FZ90_9ACTN</name>
<dbReference type="AlphaFoldDB" id="A0A239FZ90"/>
<organism evidence="4 5">
    <name type="scientific">Actinacidiphila glaucinigra</name>
    <dbReference type="NCBI Taxonomy" id="235986"/>
    <lineage>
        <taxon>Bacteria</taxon>
        <taxon>Bacillati</taxon>
        <taxon>Actinomycetota</taxon>
        <taxon>Actinomycetes</taxon>
        <taxon>Kitasatosporales</taxon>
        <taxon>Streptomycetaceae</taxon>
        <taxon>Actinacidiphila</taxon>
    </lineage>
</organism>
<evidence type="ECO:0000313" key="4">
    <source>
        <dbReference type="EMBL" id="SNS62357.1"/>
    </source>
</evidence>
<dbReference type="EMBL" id="FZOF01000007">
    <property type="protein sequence ID" value="SNS62357.1"/>
    <property type="molecule type" value="Genomic_DNA"/>
</dbReference>